<dbReference type="KEGG" id="bim:100744685"/>
<dbReference type="GO" id="GO:0017128">
    <property type="term" value="F:phospholipid scramblase activity"/>
    <property type="evidence" value="ECO:0007669"/>
    <property type="project" value="InterPro"/>
</dbReference>
<comment type="function">
    <text evidence="2">May mediate accelerated ATP-independent bidirectional transbilayer migration of phospholipids upon binding calcium ions that results in a loss of phospholipid asymmetry in the plasma membrane.</text>
</comment>
<gene>
    <name evidence="4" type="primary">LOC100744685</name>
</gene>
<dbReference type="Proteomes" id="UP000515180">
    <property type="component" value="Unplaced"/>
</dbReference>
<evidence type="ECO:0000313" key="4">
    <source>
        <dbReference type="RefSeq" id="XP_012238472.1"/>
    </source>
</evidence>
<evidence type="ECO:0000256" key="1">
    <source>
        <dbReference type="ARBA" id="ARBA00005350"/>
    </source>
</evidence>
<accession>A0A6P3UQ19</accession>
<evidence type="ECO:0000256" key="2">
    <source>
        <dbReference type="RuleBase" id="RU363116"/>
    </source>
</evidence>
<organism evidence="3 4">
    <name type="scientific">Bombus impatiens</name>
    <name type="common">Bumblebee</name>
    <dbReference type="NCBI Taxonomy" id="132113"/>
    <lineage>
        <taxon>Eukaryota</taxon>
        <taxon>Metazoa</taxon>
        <taxon>Ecdysozoa</taxon>
        <taxon>Arthropoda</taxon>
        <taxon>Hexapoda</taxon>
        <taxon>Insecta</taxon>
        <taxon>Pterygota</taxon>
        <taxon>Neoptera</taxon>
        <taxon>Endopterygota</taxon>
        <taxon>Hymenoptera</taxon>
        <taxon>Apocrita</taxon>
        <taxon>Aculeata</taxon>
        <taxon>Apoidea</taxon>
        <taxon>Anthophila</taxon>
        <taxon>Apidae</taxon>
        <taxon>Bombus</taxon>
        <taxon>Pyrobombus</taxon>
    </lineage>
</organism>
<dbReference type="AlphaFoldDB" id="A0A6P3UQ19"/>
<protein>
    <recommendedName>
        <fullName evidence="2">Phospholipid scramblase</fullName>
    </recommendedName>
</protein>
<dbReference type="Pfam" id="PF03803">
    <property type="entry name" value="Scramblase"/>
    <property type="match status" value="1"/>
</dbReference>
<sequence>MESMLVVLFNQLYQSISIPQKDQRSPFLTEDVVVKTSDATGIALHSTPWSIDFFVTEIDVVLHQSMIRCSEPNQVTTQYIEMQQNSVSNTVPVLSGPTVITAQPQGETRQERRPIPVNTLNWISTPRSQLTVLSGTHFLSNVEQLEIQQIVDLSTLLGRLKKKFQYRVKVPKAETLFLAMETESKNESSGWSCSRLTRDDFQLNIVDQCGETAFTMVMNSMWTFALNKSHSMSVLSPNLIGTIGQNLHIIGSSFTVYDAIGKRLCNIYGPNVSDCCMYQESQFQVISIDDTHQIASLMHQWDNILHDYIMLITFPSDLDIKFKTLLLAAAFLLVNSFSKHSINS</sequence>
<name>A0A6P3UQ19_BOMIM</name>
<comment type="similarity">
    <text evidence="1 2">Belongs to the phospholipid scramblase family.</text>
</comment>
<dbReference type="GO" id="GO:0005886">
    <property type="term" value="C:plasma membrane"/>
    <property type="evidence" value="ECO:0007669"/>
    <property type="project" value="TreeGrafter"/>
</dbReference>
<comment type="cofactor">
    <cofactor evidence="2">
        <name>Ca(2+)</name>
        <dbReference type="ChEBI" id="CHEBI:29108"/>
    </cofactor>
</comment>
<keyword evidence="3" id="KW-1185">Reference proteome</keyword>
<keyword evidence="2" id="KW-0106">Calcium</keyword>
<dbReference type="RefSeq" id="XP_012238472.1">
    <property type="nucleotide sequence ID" value="XM_012383049.2"/>
</dbReference>
<dbReference type="PANTHER" id="PTHR23248">
    <property type="entry name" value="PHOSPHOLIPID SCRAMBLASE-RELATED"/>
    <property type="match status" value="1"/>
</dbReference>
<evidence type="ECO:0000313" key="3">
    <source>
        <dbReference type="Proteomes" id="UP000515180"/>
    </source>
</evidence>
<dbReference type="OrthoDB" id="444338at2759"/>
<dbReference type="GeneID" id="100744685"/>
<proteinExistence type="inferred from homology"/>
<dbReference type="PANTHER" id="PTHR23248:SF4">
    <property type="entry name" value="PHOSPHOLIPID SCRAMBLASE"/>
    <property type="match status" value="1"/>
</dbReference>
<keyword evidence="2" id="KW-0564">Palmitate</keyword>
<keyword evidence="2" id="KW-0449">Lipoprotein</keyword>
<reference evidence="4" key="1">
    <citation type="submission" date="2025-08" db="UniProtKB">
        <authorList>
            <consortium name="RefSeq"/>
        </authorList>
    </citation>
    <scope>IDENTIFICATION</scope>
</reference>
<dbReference type="InterPro" id="IPR005552">
    <property type="entry name" value="Scramblase"/>
</dbReference>